<dbReference type="InterPro" id="IPR029063">
    <property type="entry name" value="SAM-dependent_MTases_sf"/>
</dbReference>
<dbReference type="GO" id="GO:0008168">
    <property type="term" value="F:methyltransferase activity"/>
    <property type="evidence" value="ECO:0007669"/>
    <property type="project" value="InterPro"/>
</dbReference>
<dbReference type="InterPro" id="IPR002877">
    <property type="entry name" value="RNA_MeTrfase_FtsJ_dom"/>
</dbReference>
<accession>A0A165F8R7</accession>
<protein>
    <recommendedName>
        <fullName evidence="1">Ribosomal RNA methyltransferase FtsJ domain-containing protein</fullName>
    </recommendedName>
</protein>
<dbReference type="EMBL" id="KV426096">
    <property type="protein sequence ID" value="KZV88588.1"/>
    <property type="molecule type" value="Genomic_DNA"/>
</dbReference>
<evidence type="ECO:0000313" key="3">
    <source>
        <dbReference type="Proteomes" id="UP000077266"/>
    </source>
</evidence>
<proteinExistence type="predicted"/>
<dbReference type="SUPFAM" id="SSF53335">
    <property type="entry name" value="S-adenosyl-L-methionine-dependent methyltransferases"/>
    <property type="match status" value="1"/>
</dbReference>
<dbReference type="STRING" id="1314781.A0A165F8R7"/>
<dbReference type="AlphaFoldDB" id="A0A165F8R7"/>
<dbReference type="OrthoDB" id="417125at2759"/>
<organism evidence="2 3">
    <name type="scientific">Exidia glandulosa HHB12029</name>
    <dbReference type="NCBI Taxonomy" id="1314781"/>
    <lineage>
        <taxon>Eukaryota</taxon>
        <taxon>Fungi</taxon>
        <taxon>Dikarya</taxon>
        <taxon>Basidiomycota</taxon>
        <taxon>Agaricomycotina</taxon>
        <taxon>Agaricomycetes</taxon>
        <taxon>Auriculariales</taxon>
        <taxon>Exidiaceae</taxon>
        <taxon>Exidia</taxon>
    </lineage>
</organism>
<dbReference type="Proteomes" id="UP000077266">
    <property type="component" value="Unassembled WGS sequence"/>
</dbReference>
<dbReference type="GO" id="GO:0032259">
    <property type="term" value="P:methylation"/>
    <property type="evidence" value="ECO:0007669"/>
    <property type="project" value="InterPro"/>
</dbReference>
<gene>
    <name evidence="2" type="ORF">EXIGLDRAFT_722551</name>
</gene>
<sequence length="331" mass="36798">MTKDFRRLQQLKSQDRKRPLFDSHLRNQQKSADEATPEVEAAWFRNMKWVMSELDWATNGTVLPLSGNGPFRFLDLGCCPGGFSSYILGKNDAAQGVGISLPDGHNFLLEPEYRQRYTLILEDLLRYRLSMAPWSSSTSLVDLPLELSSAFDLVILDGHPLRKQQERASRVGPRLLVAQLIIGLQSVRLGGSLVVKLANAKASDTQRVIYLLDALSQRLTLCKPVSMHATRDTFYAVAQGLQIGGMCGNCRTEVRLDVVLASLQHGYALLSSAGVSSRQSALWDNICSQQEMKKYAKRLDELTAPVIRVQCDALEGMLREEVRDSSSPVAS</sequence>
<dbReference type="Pfam" id="PF01728">
    <property type="entry name" value="FtsJ"/>
    <property type="match status" value="1"/>
</dbReference>
<name>A0A165F8R7_EXIGL</name>
<dbReference type="InParanoid" id="A0A165F8R7"/>
<feature type="domain" description="Ribosomal RNA methyltransferase FtsJ" evidence="1">
    <location>
        <begin position="72"/>
        <end position="239"/>
    </location>
</feature>
<reference evidence="2 3" key="1">
    <citation type="journal article" date="2016" name="Mol. Biol. Evol.">
        <title>Comparative Genomics of Early-Diverging Mushroom-Forming Fungi Provides Insights into the Origins of Lignocellulose Decay Capabilities.</title>
        <authorList>
            <person name="Nagy L.G."/>
            <person name="Riley R."/>
            <person name="Tritt A."/>
            <person name="Adam C."/>
            <person name="Daum C."/>
            <person name="Floudas D."/>
            <person name="Sun H."/>
            <person name="Yadav J.S."/>
            <person name="Pangilinan J."/>
            <person name="Larsson K.H."/>
            <person name="Matsuura K."/>
            <person name="Barry K."/>
            <person name="Labutti K."/>
            <person name="Kuo R."/>
            <person name="Ohm R.A."/>
            <person name="Bhattacharya S.S."/>
            <person name="Shirouzu T."/>
            <person name="Yoshinaga Y."/>
            <person name="Martin F.M."/>
            <person name="Grigoriev I.V."/>
            <person name="Hibbett D.S."/>
        </authorList>
    </citation>
    <scope>NUCLEOTIDE SEQUENCE [LARGE SCALE GENOMIC DNA]</scope>
    <source>
        <strain evidence="2 3">HHB12029</strain>
    </source>
</reference>
<keyword evidence="3" id="KW-1185">Reference proteome</keyword>
<evidence type="ECO:0000313" key="2">
    <source>
        <dbReference type="EMBL" id="KZV88588.1"/>
    </source>
</evidence>
<dbReference type="Gene3D" id="3.40.50.12760">
    <property type="match status" value="1"/>
</dbReference>
<evidence type="ECO:0000259" key="1">
    <source>
        <dbReference type="Pfam" id="PF01728"/>
    </source>
</evidence>